<gene>
    <name evidence="1" type="ORF">QPX42_07675</name>
</gene>
<evidence type="ECO:0000313" key="2">
    <source>
        <dbReference type="Proteomes" id="UP001224412"/>
    </source>
</evidence>
<protein>
    <submittedName>
        <fullName evidence="1">DUF4868 domain-containing protein</fullName>
    </submittedName>
</protein>
<reference evidence="1" key="1">
    <citation type="submission" date="2023-05" db="EMBL/GenBank/DDBJ databases">
        <title>Metabolic capabilities are highly conserved among human nasal-associated Corynebacterium species in pangenomic analyses.</title>
        <authorList>
            <person name="Tran T.H."/>
            <person name="Roberts A.Q."/>
            <person name="Escapa I.F."/>
            <person name="Gao W."/>
            <person name="Conlan S."/>
            <person name="Kong H."/>
            <person name="Segre J.A."/>
            <person name="Kelly M.S."/>
            <person name="Lemon K.P."/>
        </authorList>
    </citation>
    <scope>NUCLEOTIDE SEQUENCE</scope>
    <source>
        <strain evidence="1">KPL2773</strain>
    </source>
</reference>
<dbReference type="InterPro" id="IPR032359">
    <property type="entry name" value="KwaB-like"/>
</dbReference>
<name>A0AAP4BS50_9CORY</name>
<sequence>MDKSTADELLDFVDLTKPVRLILGYRSNDDKVSLRRVALAQDAQDMFAEIASEVLENRKQRDPEEWEPARPVSKETYLVTTCEAVGEVPQVSKSKVQPLLAALIDTQYIDEMEGKTLLKTDPYFYAFQFGIGSDSVTFLRKLNPLRGLRKKRLGFLDDELSLAHHAVFAFDSCVDLIITEEHLFVFNQTAFAAIFRGQKELKKMAKGWIDGIKDSTPMTQESYKILLAKGVRDSRVAKRIESIARRGHLASLDASALREGMEECDLNPSVYMNQSDELVLTADTLFDILKFLNEDMFRGVLTDDPYEVDSKARRD</sequence>
<organism evidence="1 2">
    <name type="scientific">Corynebacterium pseudodiphtheriticum</name>
    <dbReference type="NCBI Taxonomy" id="37637"/>
    <lineage>
        <taxon>Bacteria</taxon>
        <taxon>Bacillati</taxon>
        <taxon>Actinomycetota</taxon>
        <taxon>Actinomycetes</taxon>
        <taxon>Mycobacteriales</taxon>
        <taxon>Corynebacteriaceae</taxon>
        <taxon>Corynebacterium</taxon>
    </lineage>
</organism>
<dbReference type="AlphaFoldDB" id="A0AAP4BS50"/>
<dbReference type="Proteomes" id="UP001224412">
    <property type="component" value="Unassembled WGS sequence"/>
</dbReference>
<comment type="caution">
    <text evidence="1">The sequence shown here is derived from an EMBL/GenBank/DDBJ whole genome shotgun (WGS) entry which is preliminary data.</text>
</comment>
<evidence type="ECO:0000313" key="1">
    <source>
        <dbReference type="EMBL" id="MDK4307415.1"/>
    </source>
</evidence>
<dbReference type="EMBL" id="JASNVH010000011">
    <property type="protein sequence ID" value="MDK4307415.1"/>
    <property type="molecule type" value="Genomic_DNA"/>
</dbReference>
<dbReference type="Pfam" id="PF16162">
    <property type="entry name" value="KwaB"/>
    <property type="match status" value="1"/>
</dbReference>
<accession>A0AAP4BS50</accession>
<proteinExistence type="predicted"/>
<dbReference type="RefSeq" id="WP_284599335.1">
    <property type="nucleotide sequence ID" value="NZ_JASNVH010000011.1"/>
</dbReference>